<gene>
    <name evidence="1" type="ORF">STRIP9103_00743</name>
</gene>
<protein>
    <submittedName>
        <fullName evidence="1">Uncharacterized protein</fullName>
    </submittedName>
</protein>
<dbReference type="AlphaFoldDB" id="L1KRV2"/>
<organism evidence="1 2">
    <name type="scientific">Streptomyces ipomoeae 91-03</name>
    <dbReference type="NCBI Taxonomy" id="698759"/>
    <lineage>
        <taxon>Bacteria</taxon>
        <taxon>Bacillati</taxon>
        <taxon>Actinomycetota</taxon>
        <taxon>Actinomycetes</taxon>
        <taxon>Kitasatosporales</taxon>
        <taxon>Streptomycetaceae</taxon>
        <taxon>Streptomyces</taxon>
    </lineage>
</organism>
<evidence type="ECO:0000313" key="2">
    <source>
        <dbReference type="Proteomes" id="UP000010411"/>
    </source>
</evidence>
<evidence type="ECO:0000313" key="1">
    <source>
        <dbReference type="EMBL" id="EKX63215.1"/>
    </source>
</evidence>
<proteinExistence type="predicted"/>
<reference evidence="1 2" key="1">
    <citation type="submission" date="2012-11" db="EMBL/GenBank/DDBJ databases">
        <authorList>
            <person name="Huguet-Tapia J.C."/>
            <person name="Durkin A.S."/>
            <person name="Pettis G.S."/>
            <person name="Badger J.H."/>
        </authorList>
    </citation>
    <scope>NUCLEOTIDE SEQUENCE [LARGE SCALE GENOMIC DNA]</scope>
    <source>
        <strain evidence="1 2">91-03</strain>
    </source>
</reference>
<dbReference type="EMBL" id="AEJC01000451">
    <property type="protein sequence ID" value="EKX63215.1"/>
    <property type="molecule type" value="Genomic_DNA"/>
</dbReference>
<dbReference type="Proteomes" id="UP000010411">
    <property type="component" value="Unassembled WGS sequence"/>
</dbReference>
<dbReference type="PATRIC" id="fig|698759.3.peg.6108"/>
<name>L1KRV2_9ACTN</name>
<sequence>MTDHAAPGTLAARLTGRPVTGERRLSGALAEVTLDDGRVVVVKLGDVPARPGPRRRACAG</sequence>
<comment type="caution">
    <text evidence="1">The sequence shown here is derived from an EMBL/GenBank/DDBJ whole genome shotgun (WGS) entry which is preliminary data.</text>
</comment>
<accession>L1KRV2</accession>
<keyword evidence="2" id="KW-1185">Reference proteome</keyword>